<dbReference type="RefSeq" id="WP_211347506.1">
    <property type="nucleotide sequence ID" value="NZ_JBHTGS010000001.1"/>
</dbReference>
<dbReference type="InParanoid" id="A0A543ARL3"/>
<dbReference type="Proteomes" id="UP000317043">
    <property type="component" value="Unassembled WGS sequence"/>
</dbReference>
<sequence length="265" mass="29005">MTETHSDHGRIELSGALNLRDLGGLRTADGARVRDGRLYRSDSLAKLTDEDFERVAGLGLRLVVDFRTEDEVASDGPDRLPEQVRRLALPVGGGSIQQFYGLAMGGDPAKLREVLGNGGAQRIMMDINRGFVSNEDERGKFGDALRLMIDDELPLLFHCTAGKDRTGWMAAVVLSLLGVPREAILADYLASNEYFLPVATTYLSALSATGLDTSLFRPVLEQRPEYLLAAFGEAERHYGTFDGFVSRGLGVDASAVERLRRQLTD</sequence>
<dbReference type="PANTHER" id="PTHR31126">
    <property type="entry name" value="TYROSINE-PROTEIN PHOSPHATASE"/>
    <property type="match status" value="1"/>
</dbReference>
<comment type="similarity">
    <text evidence="1">Belongs to the protein-tyrosine phosphatase family.</text>
</comment>
<organism evidence="2 3">
    <name type="scientific">Stackebrandtia endophytica</name>
    <dbReference type="NCBI Taxonomy" id="1496996"/>
    <lineage>
        <taxon>Bacteria</taxon>
        <taxon>Bacillati</taxon>
        <taxon>Actinomycetota</taxon>
        <taxon>Actinomycetes</taxon>
        <taxon>Glycomycetales</taxon>
        <taxon>Glycomycetaceae</taxon>
        <taxon>Stackebrandtia</taxon>
    </lineage>
</organism>
<gene>
    <name evidence="2" type="ORF">FB566_0719</name>
</gene>
<accession>A0A543ARL3</accession>
<dbReference type="PANTHER" id="PTHR31126:SF1">
    <property type="entry name" value="TYROSINE SPECIFIC PROTEIN PHOSPHATASES DOMAIN-CONTAINING PROTEIN"/>
    <property type="match status" value="1"/>
</dbReference>
<dbReference type="SUPFAM" id="SSF52799">
    <property type="entry name" value="(Phosphotyrosine protein) phosphatases II"/>
    <property type="match status" value="1"/>
</dbReference>
<name>A0A543ARL3_9ACTN</name>
<dbReference type="InterPro" id="IPR026893">
    <property type="entry name" value="Tyr/Ser_Pase_IphP-type"/>
</dbReference>
<dbReference type="Pfam" id="PF13350">
    <property type="entry name" value="Y_phosphatase3"/>
    <property type="match status" value="1"/>
</dbReference>
<reference evidence="2 3" key="1">
    <citation type="submission" date="2019-06" db="EMBL/GenBank/DDBJ databases">
        <title>Sequencing the genomes of 1000 actinobacteria strains.</title>
        <authorList>
            <person name="Klenk H.-P."/>
        </authorList>
    </citation>
    <scope>NUCLEOTIDE SEQUENCE [LARGE SCALE GENOMIC DNA]</scope>
    <source>
        <strain evidence="2 3">DSM 45928</strain>
    </source>
</reference>
<dbReference type="InterPro" id="IPR029021">
    <property type="entry name" value="Prot-tyrosine_phosphatase-like"/>
</dbReference>
<keyword evidence="3" id="KW-1185">Reference proteome</keyword>
<dbReference type="InterPro" id="IPR016130">
    <property type="entry name" value="Tyr_Pase_AS"/>
</dbReference>
<dbReference type="PROSITE" id="PS00383">
    <property type="entry name" value="TYR_PHOSPHATASE_1"/>
    <property type="match status" value="1"/>
</dbReference>
<comment type="caution">
    <text evidence="2">The sequence shown here is derived from an EMBL/GenBank/DDBJ whole genome shotgun (WGS) entry which is preliminary data.</text>
</comment>
<evidence type="ECO:0000256" key="1">
    <source>
        <dbReference type="ARBA" id="ARBA00009580"/>
    </source>
</evidence>
<dbReference type="Gene3D" id="3.90.190.10">
    <property type="entry name" value="Protein tyrosine phosphatase superfamily"/>
    <property type="match status" value="1"/>
</dbReference>
<dbReference type="AlphaFoldDB" id="A0A543ARL3"/>
<protein>
    <submittedName>
        <fullName evidence="2">Protein-tyrosine phosphatase</fullName>
    </submittedName>
</protein>
<dbReference type="EMBL" id="VFOW01000001">
    <property type="protein sequence ID" value="TQL75222.1"/>
    <property type="molecule type" value="Genomic_DNA"/>
</dbReference>
<dbReference type="GO" id="GO:0004721">
    <property type="term" value="F:phosphoprotein phosphatase activity"/>
    <property type="evidence" value="ECO:0007669"/>
    <property type="project" value="InterPro"/>
</dbReference>
<evidence type="ECO:0000313" key="2">
    <source>
        <dbReference type="EMBL" id="TQL75222.1"/>
    </source>
</evidence>
<proteinExistence type="inferred from homology"/>
<evidence type="ECO:0000313" key="3">
    <source>
        <dbReference type="Proteomes" id="UP000317043"/>
    </source>
</evidence>